<evidence type="ECO:0000313" key="2">
    <source>
        <dbReference type="EMBL" id="PLW12490.1"/>
    </source>
</evidence>
<dbReference type="AlphaFoldDB" id="A0A2N5SGV7"/>
<dbReference type="Proteomes" id="UP000235392">
    <property type="component" value="Unassembled WGS sequence"/>
</dbReference>
<dbReference type="EMBL" id="PGCI01000883">
    <property type="protein sequence ID" value="PLW12490.1"/>
    <property type="molecule type" value="Genomic_DNA"/>
</dbReference>
<comment type="caution">
    <text evidence="2">The sequence shown here is derived from an EMBL/GenBank/DDBJ whole genome shotgun (WGS) entry which is preliminary data.</text>
</comment>
<gene>
    <name evidence="2" type="ORF">PCASD_23374</name>
</gene>
<proteinExistence type="predicted"/>
<protein>
    <submittedName>
        <fullName evidence="2">Uncharacterized protein</fullName>
    </submittedName>
</protein>
<sequence length="87" mass="9845">MTYYIRESRLGSAGEGRNTAPNPEQPKSAVVNPRKHDANVTGMKRVSFYISKRFSFYILTEPSFISGYVSDKIHFKDMITVAYCGIC</sequence>
<evidence type="ECO:0000313" key="3">
    <source>
        <dbReference type="Proteomes" id="UP000235392"/>
    </source>
</evidence>
<reference evidence="2 3" key="1">
    <citation type="submission" date="2017-11" db="EMBL/GenBank/DDBJ databases">
        <title>De novo assembly and phasing of dikaryotic genomes from two isolates of Puccinia coronata f. sp. avenae, the causal agent of oat crown rust.</title>
        <authorList>
            <person name="Miller M.E."/>
            <person name="Zhang Y."/>
            <person name="Omidvar V."/>
            <person name="Sperschneider J."/>
            <person name="Schwessinger B."/>
            <person name="Raley C."/>
            <person name="Palmer J.M."/>
            <person name="Garnica D."/>
            <person name="Upadhyaya N."/>
            <person name="Rathjen J."/>
            <person name="Taylor J.M."/>
            <person name="Park R.F."/>
            <person name="Dodds P.N."/>
            <person name="Hirsch C.D."/>
            <person name="Kianian S.F."/>
            <person name="Figueroa M."/>
        </authorList>
    </citation>
    <scope>NUCLEOTIDE SEQUENCE [LARGE SCALE GENOMIC DNA]</scope>
    <source>
        <strain evidence="2">12SD80</strain>
    </source>
</reference>
<name>A0A2N5SGV7_9BASI</name>
<organism evidence="2 3">
    <name type="scientific">Puccinia coronata f. sp. avenae</name>
    <dbReference type="NCBI Taxonomy" id="200324"/>
    <lineage>
        <taxon>Eukaryota</taxon>
        <taxon>Fungi</taxon>
        <taxon>Dikarya</taxon>
        <taxon>Basidiomycota</taxon>
        <taxon>Pucciniomycotina</taxon>
        <taxon>Pucciniomycetes</taxon>
        <taxon>Pucciniales</taxon>
        <taxon>Pucciniaceae</taxon>
        <taxon>Puccinia</taxon>
    </lineage>
</organism>
<evidence type="ECO:0000256" key="1">
    <source>
        <dbReference type="SAM" id="MobiDB-lite"/>
    </source>
</evidence>
<feature type="region of interest" description="Disordered" evidence="1">
    <location>
        <begin position="1"/>
        <end position="34"/>
    </location>
</feature>
<accession>A0A2N5SGV7</accession>